<comment type="caution">
    <text evidence="3">The sequence shown here is derived from an EMBL/GenBank/DDBJ whole genome shotgun (WGS) entry which is preliminary data.</text>
</comment>
<dbReference type="InterPro" id="IPR023365">
    <property type="entry name" value="Sortase_dom-sf"/>
</dbReference>
<feature type="signal peptide" evidence="2">
    <location>
        <begin position="1"/>
        <end position="32"/>
    </location>
</feature>
<keyword evidence="1" id="KW-0378">Hydrolase</keyword>
<gene>
    <name evidence="3" type="ORF">ABEU19_001015</name>
</gene>
<evidence type="ECO:0000256" key="2">
    <source>
        <dbReference type="SAM" id="SignalP"/>
    </source>
</evidence>
<sequence length="220" mass="22575">MSITSTGRCRRSSGSGLSAGLAACALFVAALSGCTTSDTEGPPQPNVVQQAPGPVVDTGTAPGSIAATRPVRLSIPAIDVDSDLMNLGLDASGALEVPPSGFPAGWYSGSPVPGELGPAVIAGHVDWGGKPGVFFRLHELAPGDEIYADRTDGLTEVFRVASVERYAKDAFPTAKVYGDIDHPGLRLITCGGEFDTAARSYRDNTVVFADLVGTRGANAN</sequence>
<dbReference type="Proteomes" id="UP001629744">
    <property type="component" value="Unassembled WGS sequence"/>
</dbReference>
<name>A0ABW9FPM8_9NOCA</name>
<keyword evidence="2" id="KW-0732">Signal</keyword>
<feature type="chain" id="PRO_5046520980" evidence="2">
    <location>
        <begin position="33"/>
        <end position="220"/>
    </location>
</feature>
<dbReference type="SUPFAM" id="SSF63817">
    <property type="entry name" value="Sortase"/>
    <property type="match status" value="1"/>
</dbReference>
<protein>
    <submittedName>
        <fullName evidence="3">Class F sortase</fullName>
    </submittedName>
</protein>
<dbReference type="Pfam" id="PF04203">
    <property type="entry name" value="Sortase"/>
    <property type="match status" value="1"/>
</dbReference>
<dbReference type="NCBIfam" id="NF033748">
    <property type="entry name" value="class_F_sortase"/>
    <property type="match status" value="1"/>
</dbReference>
<proteinExistence type="predicted"/>
<dbReference type="InterPro" id="IPR042001">
    <property type="entry name" value="Sortase_F"/>
</dbReference>
<keyword evidence="4" id="KW-1185">Reference proteome</keyword>
<reference evidence="3 4" key="1">
    <citation type="submission" date="2023-11" db="EMBL/GenBank/DDBJ databases">
        <authorList>
            <person name="Val-Calvo J."/>
            <person name="Scortti M."/>
            <person name="Vazquez-Boland J."/>
        </authorList>
    </citation>
    <scope>NUCLEOTIDE SEQUENCE [LARGE SCALE GENOMIC DNA]</scope>
    <source>
        <strain evidence="3 4">DSM 46662</strain>
    </source>
</reference>
<dbReference type="Gene3D" id="2.40.260.10">
    <property type="entry name" value="Sortase"/>
    <property type="match status" value="1"/>
</dbReference>
<evidence type="ECO:0000313" key="4">
    <source>
        <dbReference type="Proteomes" id="UP001629744"/>
    </source>
</evidence>
<accession>A0ABW9FPM8</accession>
<evidence type="ECO:0000256" key="1">
    <source>
        <dbReference type="ARBA" id="ARBA00022801"/>
    </source>
</evidence>
<dbReference type="EMBL" id="JBDLNU010000001">
    <property type="protein sequence ID" value="MFM1727554.1"/>
    <property type="molecule type" value="Genomic_DNA"/>
</dbReference>
<dbReference type="CDD" id="cd05829">
    <property type="entry name" value="Sortase_F"/>
    <property type="match status" value="1"/>
</dbReference>
<evidence type="ECO:0000313" key="3">
    <source>
        <dbReference type="EMBL" id="MFM1727554.1"/>
    </source>
</evidence>
<organism evidence="3 4">
    <name type="scientific">Prescottella soli</name>
    <dbReference type="NCBI Taxonomy" id="1543852"/>
    <lineage>
        <taxon>Bacteria</taxon>
        <taxon>Bacillati</taxon>
        <taxon>Actinomycetota</taxon>
        <taxon>Actinomycetes</taxon>
        <taxon>Mycobacteriales</taxon>
        <taxon>Nocardiaceae</taxon>
        <taxon>Prescottella</taxon>
    </lineage>
</organism>
<dbReference type="InterPro" id="IPR005754">
    <property type="entry name" value="Sortase"/>
</dbReference>